<feature type="compositionally biased region" description="Polar residues" evidence="1">
    <location>
        <begin position="157"/>
        <end position="176"/>
    </location>
</feature>
<sequence>MTVVHNMSDFVFPERTKAKPTITPDNTLYSSSINQAFMLTNHNQSSSFSSNSGLPSNSDYSTSPNESGFIGTNYMSHLQSGLPSSHTSSNHSESYYSQKAATYSTTSVHYRPIVSTAIDDVNSMFVEDRTCIQKSTLAQPFMPIQQLGGHDTKKRNSSTYTNESVETLEVTNTSTHDPIHESYRCLTTPSSLHPSPSIIGSYNTQRQSSFSSPSKSSKQAQPQSSGPLHVPKFQRSSQTYLPNSFNTPSRDQSYPPVRAPSPILPCFPIEALVKLDMQYSSSTSNANNAYTRLVQLLIYHNIVNRLQASTHVFHLTLAERFKSDPAKFASPYTQAIEFTSSILNNDFSTKNSNFMSSLKSSNRSLLTSFLTIIKQKPSFICACLCAMTENDILTFFLPSSSDPFDELSALHRSNALDIIFYSFFPPSAPYQQRFEYFSFIVSFLLNTNPSFDKYDRLCLAIFEKITALSSRNHLASLETNLLGILQSGQFLMNGTQNSHQVSNTPVLSHINLPSPSTPVSSTSSANYSTPNSAFSSPEMAASNYSYIPSPSTLITSPFSPNVISPSISLQRATAKPTISSSMHNTASKASPNSFHSVDTEFENKRTLFIDNSIIDILSQINNSSTESLPEHMLFFSKLVLAGVPETNQKKVIDFIFFKYFLGRYLYSFFSSPESLNMANDFFISDRQRQRILLAIYNNLYHYAEVVLLNKSSGTSVLPAIYNNIMLMYNKFSSLLEKSSSSSNLDSSSVLNDFTEPVFSTDSQTTEFGSSADISHHLDSRLCSQLLVLSPSDFLTLYASLFPDYVLQRQASFAQTATNSRPISVDQSGSINSNLNKSSSSSYGYPHAGSIHSSSSGAPGSCNHNFNESLPSLDEINMHFSDDCTSARTTPFFGPEDSKFEWSLNDIRVDVEPVANELLKKFTYLQFRGPGASQYLSFMRPQKIQNFRLPHPLAERWQLFRIEKEGIIEIDETSIVDQFPVYDDLDGGPLSQSNPSDGFEFPMRPSQEESPFMEFEKSPISSNNKVYAEIVTAALEKLISDNSLLKVAGSTNSLFDSNSSGGYNAEFFSNPFDSLSNPKGNDPFSNHNSFSSSPTSSSTSSPGYLLSILSDAGRRSIALSNYLEGNEYFSAVQALQKLFPSPSSATYIPVANEVNSYLMRCIKRDKENKLKSVARNLKRCEQISQPYQHYLKLSTNSCEMNIQHLHSLRVKVWYITEVRSSQVWTRARDVTISLNHGTDSVSFEGSESTSRSHTLKRNKSSASLSSASAFSFKRFTSGSKRDYQNKRHSMSHVPMGSADSMFAPVEYAGNNKLSDKEAEATKNWLDGQKIQIFCASEERIHRFSCEVDDLVKRVIGDASNTRRNRSQSLLTASPLFKSDLCKLIDEIDSMDRSSVVSANFMSKSQLYNLGNNDSATFDNENDLSNRRKSIDNISIDAFNSSRSKQNSQDLGRSYSGRGHRSRKSSPNLIDMFSSLDMAGKRMSSTDLNIDLERSATSEFQGHRRNKSLNESSLGNISFTGSEENSAGPVYMDETDRQRHDEKREELDKFILELQMAVVSLIYTDLGLEGWSEGSETDKWLSTPIVRESIRRINERNKPKNTETGGLRVNTESRNSWRNSNPTTDSPNYGSLAHHGKLVPPTSLFKFHFPYEKAYSQLIYQLSVNPSPMGKLKTLYQLVRLVVSYLSSGSGSSQKRSSRSYRAHSNRPSLENQVTTPRINGVDKSVSRKESLSAMTSLGEAIATVEAKRISSSAFTLQSPMLGSGGFSSVGAGANRVSVGPNTDAIAEELQRIFKTTEMESNTLFRDLQFIAAFVPSKVLDLTDMGKAFWDVSLAALSLKEENLLVITQTASELFKRHTGMISVDLSDDFLKKFSLKECAWLWSIASKEGDIEGQRELAMIHFSHPQIAPICVAPFSKLADVFSNTMLDDFRILEDPDKLDPIRMSIIKHWMSIAASRGDSIAKEYLSQQDFI</sequence>
<feature type="region of interest" description="Disordered" evidence="1">
    <location>
        <begin position="1496"/>
        <end position="1540"/>
    </location>
</feature>
<gene>
    <name evidence="2" type="ORF">BN980_GECA23s00571g</name>
</gene>
<reference evidence="2" key="1">
    <citation type="submission" date="2014-03" db="EMBL/GenBank/DDBJ databases">
        <authorList>
            <person name="Casaregola S."/>
        </authorList>
    </citation>
    <scope>NUCLEOTIDE SEQUENCE [LARGE SCALE GENOMIC DNA]</scope>
    <source>
        <strain evidence="2">CLIB 918</strain>
    </source>
</reference>
<feature type="compositionally biased region" description="Low complexity" evidence="1">
    <location>
        <begin position="186"/>
        <end position="225"/>
    </location>
</feature>
<name>A0A0J9XJF2_GEOCN</name>
<dbReference type="PANTHER" id="PTHR42064">
    <property type="entry name" value="YALI0F28677P"/>
    <property type="match status" value="1"/>
</dbReference>
<evidence type="ECO:0000313" key="3">
    <source>
        <dbReference type="Proteomes" id="UP000242525"/>
    </source>
</evidence>
<comment type="caution">
    <text evidence="2">The sequence shown here is derived from an EMBL/GenBank/DDBJ whole genome shotgun (WGS) entry which is preliminary data.</text>
</comment>
<dbReference type="OrthoDB" id="4085487at2759"/>
<evidence type="ECO:0000313" key="2">
    <source>
        <dbReference type="EMBL" id="CDO57592.1"/>
    </source>
</evidence>
<feature type="region of interest" description="Disordered" evidence="1">
    <location>
        <begin position="1595"/>
        <end position="1627"/>
    </location>
</feature>
<dbReference type="Proteomes" id="UP000242525">
    <property type="component" value="Unassembled WGS sequence"/>
</dbReference>
<feature type="region of interest" description="Disordered" evidence="1">
    <location>
        <begin position="1686"/>
        <end position="1711"/>
    </location>
</feature>
<dbReference type="PANTHER" id="PTHR42064:SF1">
    <property type="entry name" value="YALI0F28677P"/>
    <property type="match status" value="1"/>
</dbReference>
<feature type="compositionally biased region" description="Polar residues" evidence="1">
    <location>
        <begin position="1436"/>
        <end position="1449"/>
    </location>
</feature>
<feature type="compositionally biased region" description="Polar residues" evidence="1">
    <location>
        <begin position="1507"/>
        <end position="1523"/>
    </location>
</feature>
<protein>
    <submittedName>
        <fullName evidence="2">Uncharacterized protein</fullName>
    </submittedName>
</protein>
<keyword evidence="3" id="KW-1185">Reference proteome</keyword>
<dbReference type="STRING" id="1173061.A0A0J9XJF2"/>
<feature type="region of interest" description="Disordered" evidence="1">
    <location>
        <begin position="1436"/>
        <end position="1466"/>
    </location>
</feature>
<dbReference type="EMBL" id="CCBN010000023">
    <property type="protein sequence ID" value="CDO57592.1"/>
    <property type="molecule type" value="Genomic_DNA"/>
</dbReference>
<feature type="region of interest" description="Disordered" evidence="1">
    <location>
        <begin position="143"/>
        <end position="231"/>
    </location>
</feature>
<evidence type="ECO:0000256" key="1">
    <source>
        <dbReference type="SAM" id="MobiDB-lite"/>
    </source>
</evidence>
<feature type="compositionally biased region" description="Low complexity" evidence="1">
    <location>
        <begin position="1082"/>
        <end position="1100"/>
    </location>
</feature>
<feature type="region of interest" description="Disordered" evidence="1">
    <location>
        <begin position="1078"/>
        <end position="1100"/>
    </location>
</feature>
<accession>A0A0J9XJF2</accession>
<feature type="compositionally biased region" description="Polar residues" evidence="1">
    <location>
        <begin position="1608"/>
        <end position="1627"/>
    </location>
</feature>
<proteinExistence type="predicted"/>
<organism evidence="2 3">
    <name type="scientific">Geotrichum candidum</name>
    <name type="common">Oospora lactis</name>
    <name type="synonym">Dipodascus geotrichum</name>
    <dbReference type="NCBI Taxonomy" id="1173061"/>
    <lineage>
        <taxon>Eukaryota</taxon>
        <taxon>Fungi</taxon>
        <taxon>Dikarya</taxon>
        <taxon>Ascomycota</taxon>
        <taxon>Saccharomycotina</taxon>
        <taxon>Dipodascomycetes</taxon>
        <taxon>Dipodascales</taxon>
        <taxon>Dipodascaceae</taxon>
        <taxon>Geotrichum</taxon>
    </lineage>
</organism>
<feature type="compositionally biased region" description="Basic residues" evidence="1">
    <location>
        <begin position="1694"/>
        <end position="1703"/>
    </location>
</feature>